<evidence type="ECO:0000256" key="8">
    <source>
        <dbReference type="ARBA" id="ARBA00023146"/>
    </source>
</evidence>
<protein>
    <recommendedName>
        <fullName evidence="11">Tryptophan--tRNA ligase, mitochondrial</fullName>
        <ecNumber evidence="3">6.1.1.2</ecNumber>
    </recommendedName>
    <alternativeName>
        <fullName evidence="9">Tryptophanyl-tRNA synthetase</fullName>
    </alternativeName>
</protein>
<name>A0A1X2HZG4_9FUNG</name>
<keyword evidence="4 12" id="KW-0436">Ligase</keyword>
<evidence type="ECO:0000256" key="12">
    <source>
        <dbReference type="RuleBase" id="RU363036"/>
    </source>
</evidence>
<dbReference type="PANTHER" id="PTHR43766:SF1">
    <property type="entry name" value="TRYPTOPHAN--TRNA LIGASE, MITOCHONDRIAL"/>
    <property type="match status" value="1"/>
</dbReference>
<dbReference type="InterPro" id="IPR001412">
    <property type="entry name" value="aa-tRNA-synth_I_CS"/>
</dbReference>
<dbReference type="GO" id="GO:0005524">
    <property type="term" value="F:ATP binding"/>
    <property type="evidence" value="ECO:0007669"/>
    <property type="project" value="UniProtKB-KW"/>
</dbReference>
<evidence type="ECO:0000256" key="2">
    <source>
        <dbReference type="ARBA" id="ARBA00005594"/>
    </source>
</evidence>
<evidence type="ECO:0000313" key="14">
    <source>
        <dbReference type="Proteomes" id="UP000193560"/>
    </source>
</evidence>
<evidence type="ECO:0000256" key="3">
    <source>
        <dbReference type="ARBA" id="ARBA00013161"/>
    </source>
</evidence>
<dbReference type="Proteomes" id="UP000193560">
    <property type="component" value="Unassembled WGS sequence"/>
</dbReference>
<reference evidence="13 14" key="1">
    <citation type="submission" date="2016-07" db="EMBL/GenBank/DDBJ databases">
        <title>Pervasive Adenine N6-methylation of Active Genes in Fungi.</title>
        <authorList>
            <consortium name="DOE Joint Genome Institute"/>
            <person name="Mondo S.J."/>
            <person name="Dannebaum R.O."/>
            <person name="Kuo R.C."/>
            <person name="Labutti K."/>
            <person name="Haridas S."/>
            <person name="Kuo A."/>
            <person name="Salamov A."/>
            <person name="Ahrendt S.R."/>
            <person name="Lipzen A."/>
            <person name="Sullivan W."/>
            <person name="Andreopoulos W.B."/>
            <person name="Clum A."/>
            <person name="Lindquist E."/>
            <person name="Daum C."/>
            <person name="Ramamoorthy G.K."/>
            <person name="Gryganskyi A."/>
            <person name="Culley D."/>
            <person name="Magnuson J.K."/>
            <person name="James T.Y."/>
            <person name="O'Malley M.A."/>
            <person name="Stajich J.E."/>
            <person name="Spatafora J.W."/>
            <person name="Visel A."/>
            <person name="Grigoriev I.V."/>
        </authorList>
    </citation>
    <scope>NUCLEOTIDE SEQUENCE [LARGE SCALE GENOMIC DNA]</scope>
    <source>
        <strain evidence="13 14">NRRL 1336</strain>
    </source>
</reference>
<evidence type="ECO:0000256" key="6">
    <source>
        <dbReference type="ARBA" id="ARBA00022840"/>
    </source>
</evidence>
<dbReference type="FunFam" id="3.40.50.620:FF:000082">
    <property type="entry name" value="MSW1p Mitochondrial tryptophanyl-tRNA synthetase"/>
    <property type="match status" value="1"/>
</dbReference>
<keyword evidence="14" id="KW-1185">Reference proteome</keyword>
<comment type="subcellular location">
    <subcellularLocation>
        <location evidence="1">Mitochondrion matrix</location>
    </subcellularLocation>
</comment>
<dbReference type="GO" id="GO:0004830">
    <property type="term" value="F:tryptophan-tRNA ligase activity"/>
    <property type="evidence" value="ECO:0007669"/>
    <property type="project" value="UniProtKB-EC"/>
</dbReference>
<organism evidence="13 14">
    <name type="scientific">Absidia repens</name>
    <dbReference type="NCBI Taxonomy" id="90262"/>
    <lineage>
        <taxon>Eukaryota</taxon>
        <taxon>Fungi</taxon>
        <taxon>Fungi incertae sedis</taxon>
        <taxon>Mucoromycota</taxon>
        <taxon>Mucoromycotina</taxon>
        <taxon>Mucoromycetes</taxon>
        <taxon>Mucorales</taxon>
        <taxon>Cunninghamellaceae</taxon>
        <taxon>Absidia</taxon>
    </lineage>
</organism>
<dbReference type="STRING" id="90262.A0A1X2HZG4"/>
<dbReference type="AlphaFoldDB" id="A0A1X2HZG4"/>
<dbReference type="SUPFAM" id="SSF52374">
    <property type="entry name" value="Nucleotidylyl transferase"/>
    <property type="match status" value="1"/>
</dbReference>
<dbReference type="HAMAP" id="MF_00140_B">
    <property type="entry name" value="Trp_tRNA_synth_B"/>
    <property type="match status" value="1"/>
</dbReference>
<evidence type="ECO:0000256" key="7">
    <source>
        <dbReference type="ARBA" id="ARBA00022917"/>
    </source>
</evidence>
<dbReference type="FunFam" id="1.10.240.10:FF:000002">
    <property type="entry name" value="Tryptophan--tRNA ligase"/>
    <property type="match status" value="1"/>
</dbReference>
<comment type="caution">
    <text evidence="13">The sequence shown here is derived from an EMBL/GenBank/DDBJ whole genome shotgun (WGS) entry which is preliminary data.</text>
</comment>
<evidence type="ECO:0000256" key="1">
    <source>
        <dbReference type="ARBA" id="ARBA00004305"/>
    </source>
</evidence>
<dbReference type="InterPro" id="IPR050203">
    <property type="entry name" value="Trp-tRNA_synthetase"/>
</dbReference>
<keyword evidence="6 12" id="KW-0067">ATP-binding</keyword>
<dbReference type="Gene3D" id="1.10.240.10">
    <property type="entry name" value="Tyrosyl-Transfer RNA Synthetase"/>
    <property type="match status" value="1"/>
</dbReference>
<dbReference type="PANTHER" id="PTHR43766">
    <property type="entry name" value="TRYPTOPHAN--TRNA LIGASE, MITOCHONDRIAL"/>
    <property type="match status" value="1"/>
</dbReference>
<dbReference type="InterPro" id="IPR014729">
    <property type="entry name" value="Rossmann-like_a/b/a_fold"/>
</dbReference>
<proteinExistence type="inferred from homology"/>
<dbReference type="NCBIfam" id="TIGR00233">
    <property type="entry name" value="trpS"/>
    <property type="match status" value="1"/>
</dbReference>
<evidence type="ECO:0000256" key="11">
    <source>
        <dbReference type="ARBA" id="ARBA00069760"/>
    </source>
</evidence>
<dbReference type="OrthoDB" id="15808at2759"/>
<dbReference type="PROSITE" id="PS00178">
    <property type="entry name" value="AA_TRNA_LIGASE_I"/>
    <property type="match status" value="1"/>
</dbReference>
<dbReference type="GO" id="GO:0005759">
    <property type="term" value="C:mitochondrial matrix"/>
    <property type="evidence" value="ECO:0007669"/>
    <property type="project" value="UniProtKB-SubCell"/>
</dbReference>
<dbReference type="Pfam" id="PF00579">
    <property type="entry name" value="tRNA-synt_1b"/>
    <property type="match status" value="1"/>
</dbReference>
<dbReference type="InterPro" id="IPR002306">
    <property type="entry name" value="Trp-tRNA-ligase"/>
</dbReference>
<evidence type="ECO:0000256" key="4">
    <source>
        <dbReference type="ARBA" id="ARBA00022598"/>
    </source>
</evidence>
<sequence>MLKRTLVNQAKKHQRIVFSGIQPTGSPHLGNFLGALDNWAKLQQKDSVTYYSVVDLHAITLPQDPKVLRQSKHDMAAALLACGVDPKQSALFEQSKVRGHSELAWIFNCITPVGWLGRMTQWKSKIEKSHTSHAQALLETSTSAGTASLKMGLFDYPVLQAADILIYKATHVPIGDDQIQHLELCRDIATLFNNNTKSKYFTKPEAISPPSTKRIMSLRDPSAKMSKSDPSDFSRINLFDEPKVIQQKISKAMTDGHKGISFDTENRPGVSNLINIYAAVTNKSVDDALKDMNGLHNSQQLKQAVSDAVISRIHPIQSEYVKLQADPSYVQQVLKEGAAKAQVTADETMEQVYKLMGLD</sequence>
<evidence type="ECO:0000256" key="5">
    <source>
        <dbReference type="ARBA" id="ARBA00022741"/>
    </source>
</evidence>
<keyword evidence="5 12" id="KW-0547">Nucleotide-binding</keyword>
<gene>
    <name evidence="13" type="ORF">BCR42DRAFT_427590</name>
</gene>
<dbReference type="CDD" id="cd00806">
    <property type="entry name" value="TrpRS_core"/>
    <property type="match status" value="1"/>
</dbReference>
<accession>A0A1X2HZG4</accession>
<keyword evidence="7 12" id="KW-0648">Protein biosynthesis</keyword>
<evidence type="ECO:0000256" key="10">
    <source>
        <dbReference type="ARBA" id="ARBA00049929"/>
    </source>
</evidence>
<dbReference type="EC" id="6.1.1.2" evidence="3"/>
<evidence type="ECO:0000313" key="13">
    <source>
        <dbReference type="EMBL" id="ORZ06053.1"/>
    </source>
</evidence>
<dbReference type="InterPro" id="IPR024109">
    <property type="entry name" value="Trp-tRNA-ligase_bac-type"/>
</dbReference>
<dbReference type="InterPro" id="IPR002305">
    <property type="entry name" value="aa-tRNA-synth_Ic"/>
</dbReference>
<dbReference type="GO" id="GO:0070183">
    <property type="term" value="P:mitochondrial tryptophanyl-tRNA aminoacylation"/>
    <property type="evidence" value="ECO:0007669"/>
    <property type="project" value="EnsemblFungi"/>
</dbReference>
<comment type="similarity">
    <text evidence="2 12">Belongs to the class-I aminoacyl-tRNA synthetase family.</text>
</comment>
<dbReference type="PRINTS" id="PR01039">
    <property type="entry name" value="TRNASYNTHTRP"/>
</dbReference>
<evidence type="ECO:0000256" key="9">
    <source>
        <dbReference type="ARBA" id="ARBA00030268"/>
    </source>
</evidence>
<keyword evidence="8 12" id="KW-0030">Aminoacyl-tRNA synthetase</keyword>
<comment type="catalytic activity">
    <reaction evidence="10">
        <text>tRNA(Trp) + L-tryptophan + ATP = L-tryptophyl-tRNA(Trp) + AMP + diphosphate + H(+)</text>
        <dbReference type="Rhea" id="RHEA:24080"/>
        <dbReference type="Rhea" id="RHEA-COMP:9671"/>
        <dbReference type="Rhea" id="RHEA-COMP:9705"/>
        <dbReference type="ChEBI" id="CHEBI:15378"/>
        <dbReference type="ChEBI" id="CHEBI:30616"/>
        <dbReference type="ChEBI" id="CHEBI:33019"/>
        <dbReference type="ChEBI" id="CHEBI:57912"/>
        <dbReference type="ChEBI" id="CHEBI:78442"/>
        <dbReference type="ChEBI" id="CHEBI:78535"/>
        <dbReference type="ChEBI" id="CHEBI:456215"/>
        <dbReference type="EC" id="6.1.1.2"/>
    </reaction>
</comment>
<dbReference type="EMBL" id="MCGE01000041">
    <property type="protein sequence ID" value="ORZ06053.1"/>
    <property type="molecule type" value="Genomic_DNA"/>
</dbReference>
<dbReference type="Gene3D" id="3.40.50.620">
    <property type="entry name" value="HUPs"/>
    <property type="match status" value="1"/>
</dbReference>